<dbReference type="OrthoDB" id="550575at2759"/>
<dbReference type="Pfam" id="PF12937">
    <property type="entry name" value="F-box-like"/>
    <property type="match status" value="1"/>
</dbReference>
<feature type="domain" description="F-box" evidence="2">
    <location>
        <begin position="19"/>
        <end position="65"/>
    </location>
</feature>
<dbReference type="PANTHER" id="PTHR13318:SF190">
    <property type="entry name" value="PARTNER OF PAIRED, ISOFORM B"/>
    <property type="match status" value="1"/>
</dbReference>
<comment type="caution">
    <text evidence="3">The sequence shown here is derived from an EMBL/GenBank/DDBJ whole genome shotgun (WGS) entry which is preliminary data.</text>
</comment>
<dbReference type="GeneID" id="36337400"/>
<dbReference type="Gene3D" id="3.80.10.10">
    <property type="entry name" value="Ribonuclease Inhibitor"/>
    <property type="match status" value="3"/>
</dbReference>
<organism evidence="3 4">
    <name type="scientific">Echinococcus granulosus</name>
    <name type="common">Hydatid tapeworm</name>
    <dbReference type="NCBI Taxonomy" id="6210"/>
    <lineage>
        <taxon>Eukaryota</taxon>
        <taxon>Metazoa</taxon>
        <taxon>Spiralia</taxon>
        <taxon>Lophotrochozoa</taxon>
        <taxon>Platyhelminthes</taxon>
        <taxon>Cestoda</taxon>
        <taxon>Eucestoda</taxon>
        <taxon>Cyclophyllidea</taxon>
        <taxon>Taeniidae</taxon>
        <taxon>Echinococcus</taxon>
        <taxon>Echinococcus granulosus group</taxon>
    </lineage>
</organism>
<dbReference type="GO" id="GO:0031146">
    <property type="term" value="P:SCF-dependent proteasomal ubiquitin-dependent protein catabolic process"/>
    <property type="evidence" value="ECO:0007669"/>
    <property type="project" value="TreeGrafter"/>
</dbReference>
<sequence length="551" mass="59890">MLAVQRSSSAGTLERKQVVCINDALPRELILKIFSYLDIETLCTCAQVCKFWYKCAFDGSNWKRTNLFNFQRDVQPEVVEKIAQRCQGFLRELILRGCRNINDDAIRLVLSPVTESIGVIVYYFLIRNTSFRRFTSLCRLIKILDLSECQHLTDETCKYLGQNCPELQQLSLASCPHIGDDGLKKLSACDRLTHLDVSWCAVGDEGLAAIAQGCPGLKELKIMGCHDVTSRGVGHIASRSCGLLLLSLSHCGQNITDEAMVHLAMGCHFLRALSISLCQITDAGLQALAGTLPPSTAAEMLGINLSALPAPLSTSTHAGNGRVTRVPRHRPVSETSGGGGIGGFFANGGAAHRHSSVSTSPLTAPNSPAGWDAPVPQPKPLVIAGCKELRVLEASQCIQITDAGLAALARNCVNLEKLDLEYCSQVTDATLVQLATYCPRINTLVLSHCDQITDEGITRLVGGLCGPQQLQRLAMDNCPLLTDSSLEMLGSVCQNLCQVDLYDCQLITRQGIENLKQQNPRLKIQAFFAPGTPPESALGHRRRYCRCCAIL</sequence>
<accession>W6UQV6</accession>
<dbReference type="SUPFAM" id="SSF52047">
    <property type="entry name" value="RNI-like"/>
    <property type="match status" value="2"/>
</dbReference>
<keyword evidence="4" id="KW-1185">Reference proteome</keyword>
<dbReference type="SMR" id="W6UQV6"/>
<dbReference type="InterPro" id="IPR006553">
    <property type="entry name" value="Leu-rich_rpt_Cys-con_subtyp"/>
</dbReference>
<feature type="region of interest" description="Disordered" evidence="1">
    <location>
        <begin position="316"/>
        <end position="338"/>
    </location>
</feature>
<dbReference type="FunFam" id="3.80.10.10:FF:000060">
    <property type="entry name" value="F-box/LRR-repeat protein 20 isoform 2"/>
    <property type="match status" value="1"/>
</dbReference>
<dbReference type="CTD" id="36337400"/>
<dbReference type="SMART" id="SM00367">
    <property type="entry name" value="LRR_CC"/>
    <property type="match status" value="12"/>
</dbReference>
<dbReference type="EMBL" id="APAU02000006">
    <property type="protein sequence ID" value="EUB63603.1"/>
    <property type="molecule type" value="Genomic_DNA"/>
</dbReference>
<evidence type="ECO:0000259" key="2">
    <source>
        <dbReference type="PROSITE" id="PS50181"/>
    </source>
</evidence>
<dbReference type="InterPro" id="IPR057207">
    <property type="entry name" value="FBXL15_LRR"/>
</dbReference>
<gene>
    <name evidence="3" type="ORF">EGR_01685</name>
</gene>
<dbReference type="RefSeq" id="XP_024354799.1">
    <property type="nucleotide sequence ID" value="XM_024490934.1"/>
</dbReference>
<dbReference type="InterPro" id="IPR001810">
    <property type="entry name" value="F-box_dom"/>
</dbReference>
<dbReference type="SMART" id="SM00256">
    <property type="entry name" value="FBOX"/>
    <property type="match status" value="1"/>
</dbReference>
<dbReference type="PANTHER" id="PTHR13318">
    <property type="entry name" value="PARTNER OF PAIRED, ISOFORM B-RELATED"/>
    <property type="match status" value="1"/>
</dbReference>
<evidence type="ECO:0000256" key="1">
    <source>
        <dbReference type="SAM" id="MobiDB-lite"/>
    </source>
</evidence>
<evidence type="ECO:0000313" key="4">
    <source>
        <dbReference type="Proteomes" id="UP000019149"/>
    </source>
</evidence>
<dbReference type="STRING" id="6210.W6UQV6"/>
<dbReference type="OMA" id="LCNRIRY"/>
<dbReference type="PROSITE" id="PS50181">
    <property type="entry name" value="FBOX"/>
    <property type="match status" value="1"/>
</dbReference>
<evidence type="ECO:0000313" key="3">
    <source>
        <dbReference type="EMBL" id="EUB63603.1"/>
    </source>
</evidence>
<proteinExistence type="predicted"/>
<reference evidence="3 4" key="1">
    <citation type="journal article" date="2013" name="Nat. Genet.">
        <title>The genome of the hydatid tapeworm Echinococcus granulosus.</title>
        <authorList>
            <person name="Zheng H."/>
            <person name="Zhang W."/>
            <person name="Zhang L."/>
            <person name="Zhang Z."/>
            <person name="Li J."/>
            <person name="Lu G."/>
            <person name="Zhu Y."/>
            <person name="Wang Y."/>
            <person name="Huang Y."/>
            <person name="Liu J."/>
            <person name="Kang H."/>
            <person name="Chen J."/>
            <person name="Wang L."/>
            <person name="Chen A."/>
            <person name="Yu S."/>
            <person name="Gao Z."/>
            <person name="Jin L."/>
            <person name="Gu W."/>
            <person name="Wang Z."/>
            <person name="Zhao L."/>
            <person name="Shi B."/>
            <person name="Wen H."/>
            <person name="Lin R."/>
            <person name="Jones M.K."/>
            <person name="Brejova B."/>
            <person name="Vinar T."/>
            <person name="Zhao G."/>
            <person name="McManus D.P."/>
            <person name="Chen Z."/>
            <person name="Zhou Y."/>
            <person name="Wang S."/>
        </authorList>
    </citation>
    <scope>NUCLEOTIDE SEQUENCE [LARGE SCALE GENOMIC DNA]</scope>
</reference>
<dbReference type="KEGG" id="egl:EGR_01685"/>
<dbReference type="InterPro" id="IPR032675">
    <property type="entry name" value="LRR_dom_sf"/>
</dbReference>
<dbReference type="AlphaFoldDB" id="W6UQV6"/>
<dbReference type="Pfam" id="PF25372">
    <property type="entry name" value="DUF7885"/>
    <property type="match status" value="2"/>
</dbReference>
<dbReference type="Proteomes" id="UP000019149">
    <property type="component" value="Unassembled WGS sequence"/>
</dbReference>
<protein>
    <submittedName>
        <fullName evidence="3">F-box/LRR-repeat protein 2</fullName>
    </submittedName>
</protein>
<name>W6UQV6_ECHGR</name>
<dbReference type="GO" id="GO:0019005">
    <property type="term" value="C:SCF ubiquitin ligase complex"/>
    <property type="evidence" value="ECO:0007669"/>
    <property type="project" value="TreeGrafter"/>
</dbReference>